<dbReference type="Pfam" id="PF00145">
    <property type="entry name" value="DNA_methylase"/>
    <property type="match status" value="1"/>
</dbReference>
<dbReference type="PANTHER" id="PTHR10629">
    <property type="entry name" value="CYTOSINE-SPECIFIC METHYLTRANSFERASE"/>
    <property type="match status" value="1"/>
</dbReference>
<feature type="region of interest" description="Disordered" evidence="3">
    <location>
        <begin position="1"/>
        <end position="29"/>
    </location>
</feature>
<feature type="compositionally biased region" description="Polar residues" evidence="3">
    <location>
        <begin position="1"/>
        <end position="19"/>
    </location>
</feature>
<evidence type="ECO:0000256" key="3">
    <source>
        <dbReference type="SAM" id="MobiDB-lite"/>
    </source>
</evidence>
<dbReference type="PRINTS" id="PR00105">
    <property type="entry name" value="C5METTRFRASE"/>
</dbReference>
<feature type="active site" evidence="1">
    <location>
        <position position="175"/>
    </location>
</feature>
<evidence type="ECO:0000256" key="2">
    <source>
        <dbReference type="RuleBase" id="RU000416"/>
    </source>
</evidence>
<keyword evidence="1 4" id="KW-0489">Methyltransferase</keyword>
<feature type="compositionally biased region" description="Basic and acidic residues" evidence="3">
    <location>
        <begin position="20"/>
        <end position="29"/>
    </location>
</feature>
<dbReference type="GO" id="GO:0044027">
    <property type="term" value="P:negative regulation of gene expression via chromosomal CpG island methylation"/>
    <property type="evidence" value="ECO:0007669"/>
    <property type="project" value="TreeGrafter"/>
</dbReference>
<dbReference type="GO" id="GO:0003886">
    <property type="term" value="F:DNA (cytosine-5-)-methyltransferase activity"/>
    <property type="evidence" value="ECO:0007669"/>
    <property type="project" value="TreeGrafter"/>
</dbReference>
<dbReference type="PROSITE" id="PS51679">
    <property type="entry name" value="SAM_MT_C5"/>
    <property type="match status" value="1"/>
</dbReference>
<reference evidence="4" key="1">
    <citation type="submission" date="2016-12" db="EMBL/GenBank/DDBJ databases">
        <title>Genetic analyses of Streptococcus suis serotype 9 strains from diseased pigs.</title>
        <authorList>
            <person name="Qiu X."/>
            <person name="Zheng H."/>
        </authorList>
    </citation>
    <scope>NUCLEOTIDE SEQUENCE</scope>
    <source>
        <strain evidence="4">1135-10</strain>
    </source>
</reference>
<keyword evidence="1 4" id="KW-0808">Transferase</keyword>
<dbReference type="Gene3D" id="3.40.50.150">
    <property type="entry name" value="Vaccinia Virus protein VP39"/>
    <property type="match status" value="1"/>
</dbReference>
<dbReference type="SUPFAM" id="SSF53335">
    <property type="entry name" value="S-adenosyl-L-methionine-dependent methyltransferases"/>
    <property type="match status" value="1"/>
</dbReference>
<dbReference type="PROSITE" id="PS00095">
    <property type="entry name" value="C5_MTASE_2"/>
    <property type="match status" value="1"/>
</dbReference>
<keyword evidence="1" id="KW-0949">S-adenosyl-L-methionine</keyword>
<dbReference type="AlphaFoldDB" id="A0A2I7ZF87"/>
<name>A0A2I7ZF87_STRSU</name>
<organism evidence="4">
    <name type="scientific">Streptococcus suis</name>
    <dbReference type="NCBI Taxonomy" id="1307"/>
    <lineage>
        <taxon>Bacteria</taxon>
        <taxon>Bacillati</taxon>
        <taxon>Bacillota</taxon>
        <taxon>Bacilli</taxon>
        <taxon>Lactobacillales</taxon>
        <taxon>Streptococcaceae</taxon>
        <taxon>Streptococcus</taxon>
    </lineage>
</organism>
<dbReference type="RefSeq" id="WP_079268956.1">
    <property type="nucleotide sequence ID" value="NZ_CP030125.1"/>
</dbReference>
<dbReference type="PANTHER" id="PTHR10629:SF52">
    <property type="entry name" value="DNA (CYTOSINE-5)-METHYLTRANSFERASE 1"/>
    <property type="match status" value="1"/>
</dbReference>
<dbReference type="EMBL" id="KY400496">
    <property type="protein sequence ID" value="AUS91080.1"/>
    <property type="molecule type" value="Genomic_DNA"/>
</dbReference>
<evidence type="ECO:0000313" key="4">
    <source>
        <dbReference type="EMBL" id="AUS91080.1"/>
    </source>
</evidence>
<dbReference type="REBASE" id="263846">
    <property type="entry name" value="M.Ssu1003ORF6230P"/>
</dbReference>
<evidence type="ECO:0000256" key="1">
    <source>
        <dbReference type="PROSITE-ProRule" id="PRU01016"/>
    </source>
</evidence>
<sequence>MLSTSIEPHQNFESNIKTSESTERSRGKFKPAKDLSLDEIQSVLLNKIKEETSKIIEDELDEELIKECNNFQPKNKINVVSLFSGAGGLDLGTELAGLVTSIGYDKAFDAFRSKEIYENERKKSIFNTVYTNDMFVEANKTYKKNFNHKILQHQKDIRKVAHFPNNQLMIGGFPCPGFSEAGPRLIDDERNFLYLHFIRALIQTQPEFFVAENVKGMMTLGKGEVLKQIIEDFSSAGYEVTAHLVNARDYGVPQSRERVFLIGVHKEKIVKKFNYSYSLPQPTHGNPNEISLFAERKPWVTLKEAIGDLENNPGPYFKGSYSTIYMSRNRKKNWDEQSFTIQASGRQAPQHPGGEPMEKIGHNKWIFKGENRRLSVKEIQRIQTFPDWYDFSLGSPIGKNGKPISENALLDKAYKQIGNAVPVLLARAIIQPISDFLASIHTNIE</sequence>
<proteinExistence type="inferred from homology"/>
<protein>
    <submittedName>
        <fullName evidence="4">DNA (Cytosine-5-)-methyltransferase</fullName>
    </submittedName>
</protein>
<accession>A0A2I7ZF87</accession>
<dbReference type="CDD" id="cd00315">
    <property type="entry name" value="Cyt_C5_DNA_methylase"/>
    <property type="match status" value="1"/>
</dbReference>
<dbReference type="InterPro" id="IPR050390">
    <property type="entry name" value="C5-Methyltransferase"/>
</dbReference>
<dbReference type="InterPro" id="IPR001525">
    <property type="entry name" value="C5_MeTfrase"/>
</dbReference>
<dbReference type="NCBIfam" id="TIGR00675">
    <property type="entry name" value="dcm"/>
    <property type="match status" value="1"/>
</dbReference>
<dbReference type="GO" id="GO:0003677">
    <property type="term" value="F:DNA binding"/>
    <property type="evidence" value="ECO:0007669"/>
    <property type="project" value="TreeGrafter"/>
</dbReference>
<dbReference type="Gene3D" id="3.90.120.10">
    <property type="entry name" value="DNA Methylase, subunit A, domain 2"/>
    <property type="match status" value="1"/>
</dbReference>
<comment type="similarity">
    <text evidence="1 2">Belongs to the class I-like SAM-binding methyltransferase superfamily. C5-methyltransferase family.</text>
</comment>
<dbReference type="GO" id="GO:0032259">
    <property type="term" value="P:methylation"/>
    <property type="evidence" value="ECO:0007669"/>
    <property type="project" value="UniProtKB-KW"/>
</dbReference>
<dbReference type="InterPro" id="IPR029063">
    <property type="entry name" value="SAM-dependent_MTases_sf"/>
</dbReference>
<dbReference type="InterPro" id="IPR031303">
    <property type="entry name" value="C5_meth_CS"/>
</dbReference>